<accession>A0A9N9DVG0</accession>
<reference evidence="1" key="1">
    <citation type="submission" date="2021-06" db="EMBL/GenBank/DDBJ databases">
        <authorList>
            <person name="Kallberg Y."/>
            <person name="Tangrot J."/>
            <person name="Rosling A."/>
        </authorList>
    </citation>
    <scope>NUCLEOTIDE SEQUENCE</scope>
    <source>
        <strain evidence="1">FL966</strain>
    </source>
</reference>
<organism evidence="1 2">
    <name type="scientific">Cetraspora pellucida</name>
    <dbReference type="NCBI Taxonomy" id="1433469"/>
    <lineage>
        <taxon>Eukaryota</taxon>
        <taxon>Fungi</taxon>
        <taxon>Fungi incertae sedis</taxon>
        <taxon>Mucoromycota</taxon>
        <taxon>Glomeromycotina</taxon>
        <taxon>Glomeromycetes</taxon>
        <taxon>Diversisporales</taxon>
        <taxon>Gigasporaceae</taxon>
        <taxon>Cetraspora</taxon>
    </lineage>
</organism>
<name>A0A9N9DVG0_9GLOM</name>
<gene>
    <name evidence="1" type="ORF">CPELLU_LOCUS9516</name>
</gene>
<keyword evidence="2" id="KW-1185">Reference proteome</keyword>
<proteinExistence type="predicted"/>
<dbReference type="Proteomes" id="UP000789759">
    <property type="component" value="Unassembled WGS sequence"/>
</dbReference>
<evidence type="ECO:0000313" key="2">
    <source>
        <dbReference type="Proteomes" id="UP000789759"/>
    </source>
</evidence>
<comment type="caution">
    <text evidence="1">The sequence shown here is derived from an EMBL/GenBank/DDBJ whole genome shotgun (WGS) entry which is preliminary data.</text>
</comment>
<protein>
    <submittedName>
        <fullName evidence="1">14452_t:CDS:1</fullName>
    </submittedName>
</protein>
<dbReference type="OrthoDB" id="2436760at2759"/>
<evidence type="ECO:0000313" key="1">
    <source>
        <dbReference type="EMBL" id="CAG8654842.1"/>
    </source>
</evidence>
<sequence>MRFQKFLHDQFPKILKKKSNKATNIDSVSNDKISTTISTTFKISKTVPKKQATFNSYISCPLSEKDKPYFENLLLYMIILNRLSFTFMENHEMQNVFNFIVPALKLPNQQALKESTETFLYATTNNKESNLLASDNSTTQSSKTFEVTDKDIIDDTETFNEEHWSHMIKNWVNTLNNKDSDEIANNELFKVELGECTTHSADNLLVK</sequence>
<dbReference type="AlphaFoldDB" id="A0A9N9DVG0"/>
<dbReference type="EMBL" id="CAJVQA010007319">
    <property type="protein sequence ID" value="CAG8654842.1"/>
    <property type="molecule type" value="Genomic_DNA"/>
</dbReference>